<dbReference type="EMBL" id="JABCMA010000694">
    <property type="protein sequence ID" value="NMR77388.1"/>
    <property type="molecule type" value="Genomic_DNA"/>
</dbReference>
<reference evidence="2 3" key="1">
    <citation type="submission" date="2020-04" db="EMBL/GenBank/DDBJ databases">
        <title>Whole-genome sequencing of Vibrio spp. from China reveals different genetic environments of blaCTX-M-14 among diverse lineages.</title>
        <authorList>
            <person name="Zheng Z."/>
            <person name="Ye L."/>
            <person name="Chen S."/>
        </authorList>
    </citation>
    <scope>NUCLEOTIDE SEQUENCE [LARGE SCALE GENOMIC DNA]</scope>
    <source>
        <strain evidence="2 3">Vb1636</strain>
    </source>
</reference>
<dbReference type="Proteomes" id="UP000565155">
    <property type="component" value="Unassembled WGS sequence"/>
</dbReference>
<name>A0A7Y0N1N6_VIBAL</name>
<feature type="compositionally biased region" description="Low complexity" evidence="1">
    <location>
        <begin position="1"/>
        <end position="22"/>
    </location>
</feature>
<evidence type="ECO:0000256" key="1">
    <source>
        <dbReference type="SAM" id="MobiDB-lite"/>
    </source>
</evidence>
<proteinExistence type="predicted"/>
<feature type="region of interest" description="Disordered" evidence="1">
    <location>
        <begin position="1"/>
        <end position="85"/>
    </location>
</feature>
<evidence type="ECO:0000313" key="3">
    <source>
        <dbReference type="Proteomes" id="UP000565155"/>
    </source>
</evidence>
<organism evidence="2 3">
    <name type="scientific">Vibrio alginolyticus</name>
    <dbReference type="NCBI Taxonomy" id="663"/>
    <lineage>
        <taxon>Bacteria</taxon>
        <taxon>Pseudomonadati</taxon>
        <taxon>Pseudomonadota</taxon>
        <taxon>Gammaproteobacteria</taxon>
        <taxon>Vibrionales</taxon>
        <taxon>Vibrionaceae</taxon>
        <taxon>Vibrio</taxon>
    </lineage>
</organism>
<feature type="non-terminal residue" evidence="2">
    <location>
        <position position="85"/>
    </location>
</feature>
<protein>
    <submittedName>
        <fullName evidence="2">Type III secretion system needle length determinant</fullName>
    </submittedName>
</protein>
<feature type="compositionally biased region" description="Polar residues" evidence="1">
    <location>
        <begin position="43"/>
        <end position="55"/>
    </location>
</feature>
<sequence>MRIKPSTDTPSTQPHSPQSPMPIDDHTMLQSRFERALKENPDQTKPQPNETNNQAALDAKKPFTENYSERSLASLHSTGNNQRKT</sequence>
<evidence type="ECO:0000313" key="2">
    <source>
        <dbReference type="EMBL" id="NMR77388.1"/>
    </source>
</evidence>
<feature type="compositionally biased region" description="Basic and acidic residues" evidence="1">
    <location>
        <begin position="23"/>
        <end position="42"/>
    </location>
</feature>
<feature type="compositionally biased region" description="Polar residues" evidence="1">
    <location>
        <begin position="65"/>
        <end position="85"/>
    </location>
</feature>
<accession>A0A7Y0N1N6</accession>
<comment type="caution">
    <text evidence="2">The sequence shown here is derived from an EMBL/GenBank/DDBJ whole genome shotgun (WGS) entry which is preliminary data.</text>
</comment>
<gene>
    <name evidence="2" type="ORF">HKB35_27795</name>
</gene>
<dbReference type="AlphaFoldDB" id="A0A7Y0N1N6"/>